<name>A0ACC1NW88_9PEZI</name>
<keyword evidence="2" id="KW-1185">Reference proteome</keyword>
<reference evidence="1" key="1">
    <citation type="submission" date="2022-10" db="EMBL/GenBank/DDBJ databases">
        <title>Genome Sequence of Xylaria curta.</title>
        <authorList>
            <person name="Buettner E."/>
        </authorList>
    </citation>
    <scope>NUCLEOTIDE SEQUENCE</scope>
    <source>
        <strain evidence="1">Babe10</strain>
    </source>
</reference>
<organism evidence="1 2">
    <name type="scientific">Xylaria curta</name>
    <dbReference type="NCBI Taxonomy" id="42375"/>
    <lineage>
        <taxon>Eukaryota</taxon>
        <taxon>Fungi</taxon>
        <taxon>Dikarya</taxon>
        <taxon>Ascomycota</taxon>
        <taxon>Pezizomycotina</taxon>
        <taxon>Sordariomycetes</taxon>
        <taxon>Xylariomycetidae</taxon>
        <taxon>Xylariales</taxon>
        <taxon>Xylariaceae</taxon>
        <taxon>Xylaria</taxon>
    </lineage>
</organism>
<comment type="caution">
    <text evidence="1">The sequence shown here is derived from an EMBL/GenBank/DDBJ whole genome shotgun (WGS) entry which is preliminary data.</text>
</comment>
<evidence type="ECO:0000313" key="2">
    <source>
        <dbReference type="Proteomes" id="UP001143856"/>
    </source>
</evidence>
<sequence length="1103" mass="124478">MQEDGPSPLSGQLTDAELRAHIDELEKFLFMDGDLNTSMTGLHNLEPTTEPQNDGTHTEREDSYENPNEPSPSYNTQDLVPLDLGHGAITARDLGQGAMRCTQNDQSPGVGCPKSSGDSATTPEMIASSELGKSIMPLATNVDDLVEEESLFVSDAHNIDVSQPAESRRLEGNICLQQVSTEAEDHITAPTSDPDASKDAELDSAKMSKTPRTKAAPLAKTAKEWFAKSLKHSQPFLSEIMDMKRKRTKGDDKAGTSRARKRSKKFATDKGAKKKPQKRRSIKVMTAMFESLRDLNPIEARIALGDLPQVDPIIASTKGSQLQQIMKSAPKDADPRAIAVDLKTIDMATRSFGYGNCVAKNGKWLITGMTTSLHGHQVIGVSWMLGREFCNEGPRGGILGDQMGLGKTMQTLATIVTNIPTEDDLETYSKTTLIVAPATAIKQWEEEIRKHTDKKYIGTILHYKQTKELELETLTTFGIILVSYQEISRQFPSKNLRSELQIDLASLEERKEKFDDYLGPLFKMNFWRIVLDEAHQIKNKNSQMSVSCQNLCGRHRWGLSGTPVTNNRDELYPYLRFLKADWVGSPQDFQYFYDGPEGSDSEKRLSLLVTTLMLRRTMKDKFMGRPLYDIPMSHVSVRRVRLTGEERVIYNVVEACFREIINKVLRRLRKVQWRDVSMCLVFLLRLRQGAAHPFLLEPVFKEVLDVPDLLQIQRGLRDAGSTTPVFKQIGKWCGKAAATRRDTANEQDRDGPQEPFGKSQFGYEFNMERQVNIAIESQRDDVCRLCYQEPVNARIAECDHVFCHECLENHIIEERKGGRIVPKCPDCNKSLSNYELFEQSDAEYSDIESLAGEASSQSNKSLVGKLGRDNFGKHPKLRKSQSRFLRECDQAYPKPVVPSAKTIAVKDAILQWQSEAPDDKIIIFMEFKMTGAIIGRMLQAEGIKFLYFFGDMSYKARQHAIRAFHEEKDIKVMIASLKCGSVALNLTCANRVILIDLWWNVAIEYQAFARVFRIGQTKETHFLRIIAQNTTDNRLEALQEQKVKNISKVLEPGPRIQLSVEEIVSLFGNVQKSEDGRFEIVPDYKSDAELAEEFEEAEEVEEP</sequence>
<dbReference type="Proteomes" id="UP001143856">
    <property type="component" value="Unassembled WGS sequence"/>
</dbReference>
<proteinExistence type="predicted"/>
<evidence type="ECO:0000313" key="1">
    <source>
        <dbReference type="EMBL" id="KAJ2983324.1"/>
    </source>
</evidence>
<accession>A0ACC1NW88</accession>
<dbReference type="EMBL" id="JAPDGR010001382">
    <property type="protein sequence ID" value="KAJ2983324.1"/>
    <property type="molecule type" value="Genomic_DNA"/>
</dbReference>
<gene>
    <name evidence="1" type="ORF">NUW58_g6270</name>
</gene>
<protein>
    <submittedName>
        <fullName evidence="1">Uncharacterized protein</fullName>
    </submittedName>
</protein>